<dbReference type="InterPro" id="IPR012677">
    <property type="entry name" value="Nucleotide-bd_a/b_plait_sf"/>
</dbReference>
<dbReference type="GeneID" id="9065359"/>
<dbReference type="EMBL" id="GG680729">
    <property type="protein sequence ID" value="EER06321.1"/>
    <property type="molecule type" value="Genomic_DNA"/>
</dbReference>
<keyword evidence="1" id="KW-0694">RNA-binding</keyword>
<dbReference type="InterPro" id="IPR019406">
    <property type="entry name" value="APLF_PBZ"/>
</dbReference>
<feature type="compositionally biased region" description="Pro residues" evidence="2">
    <location>
        <begin position="457"/>
        <end position="466"/>
    </location>
</feature>
<dbReference type="OrthoDB" id="47785at2759"/>
<dbReference type="RefSeq" id="XP_002774505.1">
    <property type="nucleotide sequence ID" value="XM_002774459.1"/>
</dbReference>
<dbReference type="SUPFAM" id="SSF54928">
    <property type="entry name" value="RNA-binding domain, RBD"/>
    <property type="match status" value="1"/>
</dbReference>
<dbReference type="Pfam" id="PF10283">
    <property type="entry name" value="zf-CCHH"/>
    <property type="match status" value="2"/>
</dbReference>
<name>C5LA65_PERM5</name>
<reference evidence="4 5" key="1">
    <citation type="submission" date="2008-07" db="EMBL/GenBank/DDBJ databases">
        <authorList>
            <person name="El-Sayed N."/>
            <person name="Caler E."/>
            <person name="Inman J."/>
            <person name="Amedeo P."/>
            <person name="Hass B."/>
            <person name="Wortman J."/>
        </authorList>
    </citation>
    <scope>NUCLEOTIDE SEQUENCE [LARGE SCALE GENOMIC DNA]</scope>
    <source>
        <strain evidence="5">ATCC 50983 / TXsc</strain>
    </source>
</reference>
<dbReference type="InterPro" id="IPR000504">
    <property type="entry name" value="RRM_dom"/>
</dbReference>
<feature type="compositionally biased region" description="Polar residues" evidence="2">
    <location>
        <begin position="1"/>
        <end position="14"/>
    </location>
</feature>
<evidence type="ECO:0000259" key="3">
    <source>
        <dbReference type="PROSITE" id="PS50102"/>
    </source>
</evidence>
<feature type="region of interest" description="Disordered" evidence="2">
    <location>
        <begin position="109"/>
        <end position="237"/>
    </location>
</feature>
<feature type="compositionally biased region" description="Acidic residues" evidence="2">
    <location>
        <begin position="202"/>
        <end position="216"/>
    </location>
</feature>
<keyword evidence="5" id="KW-1185">Reference proteome</keyword>
<evidence type="ECO:0000313" key="4">
    <source>
        <dbReference type="EMBL" id="EER06321.1"/>
    </source>
</evidence>
<feature type="region of interest" description="Disordered" evidence="2">
    <location>
        <begin position="435"/>
        <end position="471"/>
    </location>
</feature>
<dbReference type="PANTHER" id="PTHR21315:SF2">
    <property type="entry name" value="APRATAXIN AND PNK-LIKE FACTOR"/>
    <property type="match status" value="1"/>
</dbReference>
<dbReference type="CDD" id="cd00590">
    <property type="entry name" value="RRM_SF"/>
    <property type="match status" value="1"/>
</dbReference>
<accession>C5LA65</accession>
<dbReference type="InParanoid" id="C5LA65"/>
<dbReference type="GO" id="GO:0003723">
    <property type="term" value="F:RNA binding"/>
    <property type="evidence" value="ECO:0007669"/>
    <property type="project" value="UniProtKB-UniRule"/>
</dbReference>
<evidence type="ECO:0000313" key="5">
    <source>
        <dbReference type="Proteomes" id="UP000007800"/>
    </source>
</evidence>
<dbReference type="GO" id="GO:0005634">
    <property type="term" value="C:nucleus"/>
    <property type="evidence" value="ECO:0007669"/>
    <property type="project" value="TreeGrafter"/>
</dbReference>
<feature type="compositionally biased region" description="Polar residues" evidence="2">
    <location>
        <begin position="162"/>
        <end position="173"/>
    </location>
</feature>
<feature type="domain" description="RRM" evidence="3">
    <location>
        <begin position="333"/>
        <end position="416"/>
    </location>
</feature>
<evidence type="ECO:0000256" key="2">
    <source>
        <dbReference type="SAM" id="MobiDB-lite"/>
    </source>
</evidence>
<evidence type="ECO:0000256" key="1">
    <source>
        <dbReference type="PROSITE-ProRule" id="PRU00176"/>
    </source>
</evidence>
<dbReference type="GO" id="GO:0003906">
    <property type="term" value="F:DNA-(apurinic or apyrimidinic site) endonuclease activity"/>
    <property type="evidence" value="ECO:0007669"/>
    <property type="project" value="InterPro"/>
</dbReference>
<dbReference type="GO" id="GO:0035861">
    <property type="term" value="C:site of double-strand break"/>
    <property type="evidence" value="ECO:0007669"/>
    <property type="project" value="TreeGrafter"/>
</dbReference>
<dbReference type="Proteomes" id="UP000007800">
    <property type="component" value="Unassembled WGS sequence"/>
</dbReference>
<proteinExistence type="predicted"/>
<dbReference type="GO" id="GO:0008408">
    <property type="term" value="F:3'-5' exonuclease activity"/>
    <property type="evidence" value="ECO:0007669"/>
    <property type="project" value="InterPro"/>
</dbReference>
<protein>
    <recommendedName>
        <fullName evidence="3">RRM domain-containing protein</fullName>
    </recommendedName>
</protein>
<dbReference type="PROSITE" id="PS50102">
    <property type="entry name" value="RRM"/>
    <property type="match status" value="1"/>
</dbReference>
<dbReference type="InterPro" id="IPR039253">
    <property type="entry name" value="APLF"/>
</dbReference>
<dbReference type="PANTHER" id="PTHR21315">
    <property type="entry name" value="APRATAXIN AND PNK-LIKE FACTOR-RELATED"/>
    <property type="match status" value="1"/>
</dbReference>
<dbReference type="AlphaFoldDB" id="C5LA65"/>
<organism evidence="5">
    <name type="scientific">Perkinsus marinus (strain ATCC 50983 / TXsc)</name>
    <dbReference type="NCBI Taxonomy" id="423536"/>
    <lineage>
        <taxon>Eukaryota</taxon>
        <taxon>Sar</taxon>
        <taxon>Alveolata</taxon>
        <taxon>Perkinsozoa</taxon>
        <taxon>Perkinsea</taxon>
        <taxon>Perkinsida</taxon>
        <taxon>Perkinsidae</taxon>
        <taxon>Perkinsus</taxon>
    </lineage>
</organism>
<sequence>MSKTNDGTSSSPPSWATAGGGENATRARVPGWMVGDSGPGGEGTTTAKGQHQDGGGAMDAFLPKFRQFLTIVDPAREKGSSDEDLLAVLRDYDTPEGLFASLDEQYKAEWHQHQDGVQPAPPAPAAATSTASSKPRCQYGNKCYRKNPQHMRDFDHSHSPLLPSQSGGDTVTQSPDKRKKRKREKDSPEESGESRSAQVPDDVTDSPERNDDDPDYTPDTSGRDSPSPPPSAPARPVCMYGRKCYRKNPVHFKELDTLQHQRGMLALMTMGASSPVHRLILNHSSHPMGKYATKAECDACIKALHNTYQWRTGSTWSLMQVRYAIGELDGYHNKLFVGGIPAYLDDGALTASFSTTYGPVRELVSLRRGPGQSTNAVMVRFVRRESVNKLLADSRRRQIYLCGVYCPAVRVSYAHYNRHGDRVFSTKATAEDNVLQEGEGVPSQRRVPSQSSTIGYPPVPQGPPPQLQSSSHPTMYYVPSGPVGRQLCIGNIPSYKSFSDVTDLLTPYGSILHITAVDDEDADHGTMTVSAVMASDAEASAAEAALNGYVFPDDEAQLPLNVSRVTPPQEWSPAYYSYYPSPTTDTIPGSIAMTKIMAGLLKAQETLARHSPVYAGSGSFPQAPLRHHCHNCSGEYWLPPIITAAAAGHIQLAANLTNSAIVSLPAECRQASRDI</sequence>
<feature type="region of interest" description="Disordered" evidence="2">
    <location>
        <begin position="1"/>
        <end position="59"/>
    </location>
</feature>
<dbReference type="InterPro" id="IPR035979">
    <property type="entry name" value="RBD_domain_sf"/>
</dbReference>
<gene>
    <name evidence="4" type="ORF">Pmar_PMAR006087</name>
</gene>
<dbReference type="Gene3D" id="3.30.70.330">
    <property type="match status" value="1"/>
</dbReference>
<dbReference type="GO" id="GO:0006302">
    <property type="term" value="P:double-strand break repair"/>
    <property type="evidence" value="ECO:0007669"/>
    <property type="project" value="InterPro"/>
</dbReference>